<evidence type="ECO:0000256" key="5">
    <source>
        <dbReference type="ARBA" id="ARBA00023273"/>
    </source>
</evidence>
<keyword evidence="6" id="KW-0175">Coiled coil</keyword>
<dbReference type="PANTHER" id="PTHR21490:SF0">
    <property type="entry name" value="ENKURIN"/>
    <property type="match status" value="1"/>
</dbReference>
<dbReference type="GO" id="GO:0001669">
    <property type="term" value="C:acrosomal vesicle"/>
    <property type="evidence" value="ECO:0007669"/>
    <property type="project" value="TreeGrafter"/>
</dbReference>
<dbReference type="AlphaFoldDB" id="A0A0L8G2V7"/>
<keyword evidence="4" id="KW-0206">Cytoskeleton</keyword>
<comment type="subcellular location">
    <subcellularLocation>
        <location evidence="1">Cell projection</location>
        <location evidence="1">Cilium</location>
    </subcellularLocation>
    <subcellularLocation>
        <location evidence="2">Cytoplasm</location>
        <location evidence="2">Cytoskeleton</location>
    </subcellularLocation>
</comment>
<evidence type="ECO:0000256" key="4">
    <source>
        <dbReference type="ARBA" id="ARBA00023212"/>
    </source>
</evidence>
<reference evidence="8" key="1">
    <citation type="submission" date="2015-07" db="EMBL/GenBank/DDBJ databases">
        <title>MeaNS - Measles Nucleotide Surveillance Program.</title>
        <authorList>
            <person name="Tran T."/>
            <person name="Druce J."/>
        </authorList>
    </citation>
    <scope>NUCLEOTIDE SEQUENCE</scope>
    <source>
        <strain evidence="8">UCB-OBI-ISO-001</strain>
        <tissue evidence="8">Gonad</tissue>
    </source>
</reference>
<dbReference type="Pfam" id="PF13864">
    <property type="entry name" value="Enkurin"/>
    <property type="match status" value="1"/>
</dbReference>
<organism evidence="8">
    <name type="scientific">Octopus bimaculoides</name>
    <name type="common">California two-spotted octopus</name>
    <dbReference type="NCBI Taxonomy" id="37653"/>
    <lineage>
        <taxon>Eukaryota</taxon>
        <taxon>Metazoa</taxon>
        <taxon>Spiralia</taxon>
        <taxon>Lophotrochozoa</taxon>
        <taxon>Mollusca</taxon>
        <taxon>Cephalopoda</taxon>
        <taxon>Coleoidea</taxon>
        <taxon>Octopodiformes</taxon>
        <taxon>Octopoda</taxon>
        <taxon>Incirrata</taxon>
        <taxon>Octopodidae</taxon>
        <taxon>Octopus</taxon>
    </lineage>
</organism>
<protein>
    <recommendedName>
        <fullName evidence="7">Enkurin domain-containing protein</fullName>
    </recommendedName>
</protein>
<dbReference type="InterPro" id="IPR052102">
    <property type="entry name" value="Enkurin_domain-protein"/>
</dbReference>
<evidence type="ECO:0000256" key="6">
    <source>
        <dbReference type="SAM" id="Coils"/>
    </source>
</evidence>
<dbReference type="EMBL" id="KQ424212">
    <property type="protein sequence ID" value="KOF71361.1"/>
    <property type="molecule type" value="Genomic_DNA"/>
</dbReference>
<evidence type="ECO:0000256" key="1">
    <source>
        <dbReference type="ARBA" id="ARBA00004138"/>
    </source>
</evidence>
<evidence type="ECO:0000256" key="2">
    <source>
        <dbReference type="ARBA" id="ARBA00004245"/>
    </source>
</evidence>
<dbReference type="InterPro" id="IPR027012">
    <property type="entry name" value="Enkurin_dom"/>
</dbReference>
<dbReference type="PROSITE" id="PS51665">
    <property type="entry name" value="ENKURIN"/>
    <property type="match status" value="1"/>
</dbReference>
<evidence type="ECO:0000256" key="3">
    <source>
        <dbReference type="ARBA" id="ARBA00022490"/>
    </source>
</evidence>
<keyword evidence="3" id="KW-0963">Cytoplasm</keyword>
<feature type="domain" description="Enkurin" evidence="7">
    <location>
        <begin position="21"/>
        <end position="113"/>
    </location>
</feature>
<keyword evidence="5" id="KW-0966">Cell projection</keyword>
<dbReference type="GO" id="GO:0005516">
    <property type="term" value="F:calmodulin binding"/>
    <property type="evidence" value="ECO:0007669"/>
    <property type="project" value="TreeGrafter"/>
</dbReference>
<name>A0A0L8G2V7_OCTBM</name>
<dbReference type="GO" id="GO:0005879">
    <property type="term" value="C:axonemal microtubule"/>
    <property type="evidence" value="ECO:0007669"/>
    <property type="project" value="TreeGrafter"/>
</dbReference>
<dbReference type="PANTHER" id="PTHR21490">
    <property type="entry name" value="ENKURIN-RELATED"/>
    <property type="match status" value="1"/>
</dbReference>
<proteinExistence type="predicted"/>
<sequence length="122" mass="14616">MAKHYLAWNQDYGQIPAYLKRRREDVKMLHGRYEAAVKKQIEDNAMKQLSDEEREELLCGLKKNWEAVHHDFQGLSVVIDTIRKKQLKEKLEMLMKQLEQDISLIQKHKRIYLANGPDEYLY</sequence>
<evidence type="ECO:0000313" key="8">
    <source>
        <dbReference type="EMBL" id="KOF71361.1"/>
    </source>
</evidence>
<dbReference type="OrthoDB" id="2123594at2759"/>
<evidence type="ECO:0000259" key="7">
    <source>
        <dbReference type="PROSITE" id="PS51665"/>
    </source>
</evidence>
<accession>A0A0L8G2V7</accession>
<gene>
    <name evidence="8" type="ORF">OCBIM_22001173mg</name>
</gene>
<feature type="coiled-coil region" evidence="6">
    <location>
        <begin position="81"/>
        <end position="108"/>
    </location>
</feature>
<dbReference type="STRING" id="37653.A0A0L8G2V7"/>